<dbReference type="InterPro" id="IPR000620">
    <property type="entry name" value="EamA_dom"/>
</dbReference>
<dbReference type="RefSeq" id="WP_095617338.1">
    <property type="nucleotide sequence ID" value="NZ_NSKD01000003.1"/>
</dbReference>
<reference evidence="3 4" key="1">
    <citation type="submission" date="2017-08" db="EMBL/GenBank/DDBJ databases">
        <title>Halovibrio sewagensis sp. nov., isolated from wastewater of high salinity.</title>
        <authorList>
            <person name="Dong X."/>
            <person name="Zhang G."/>
        </authorList>
    </citation>
    <scope>NUCLEOTIDE SEQUENCE [LARGE SCALE GENOMIC DNA]</scope>
    <source>
        <strain evidence="3 4">YL5-2</strain>
    </source>
</reference>
<feature type="transmembrane region" description="Helical" evidence="1">
    <location>
        <begin position="158"/>
        <end position="176"/>
    </location>
</feature>
<feature type="transmembrane region" description="Helical" evidence="1">
    <location>
        <begin position="129"/>
        <end position="146"/>
    </location>
</feature>
<dbReference type="AlphaFoldDB" id="A0A2A2F6C4"/>
<protein>
    <submittedName>
        <fullName evidence="3">EamA family transporter</fullName>
    </submittedName>
</protein>
<keyword evidence="1" id="KW-0472">Membrane</keyword>
<organism evidence="3 4">
    <name type="scientific">Halovibrio salipaludis</name>
    <dbReference type="NCBI Taxonomy" id="2032626"/>
    <lineage>
        <taxon>Bacteria</taxon>
        <taxon>Pseudomonadati</taxon>
        <taxon>Pseudomonadota</taxon>
        <taxon>Gammaproteobacteria</taxon>
        <taxon>Oceanospirillales</taxon>
        <taxon>Halomonadaceae</taxon>
        <taxon>Halovibrio</taxon>
    </lineage>
</organism>
<feature type="transmembrane region" description="Helical" evidence="1">
    <location>
        <begin position="248"/>
        <end position="270"/>
    </location>
</feature>
<feature type="transmembrane region" description="Helical" evidence="1">
    <location>
        <begin position="276"/>
        <end position="293"/>
    </location>
</feature>
<feature type="transmembrane region" description="Helical" evidence="1">
    <location>
        <begin position="213"/>
        <end position="236"/>
    </location>
</feature>
<feature type="transmembrane region" description="Helical" evidence="1">
    <location>
        <begin position="188"/>
        <end position="207"/>
    </location>
</feature>
<evidence type="ECO:0000256" key="1">
    <source>
        <dbReference type="SAM" id="Phobius"/>
    </source>
</evidence>
<accession>A0A2A2F6C4</accession>
<feature type="transmembrane region" description="Helical" evidence="1">
    <location>
        <begin position="72"/>
        <end position="93"/>
    </location>
</feature>
<dbReference type="Proteomes" id="UP000218896">
    <property type="component" value="Unassembled WGS sequence"/>
</dbReference>
<feature type="transmembrane region" description="Helical" evidence="1">
    <location>
        <begin position="105"/>
        <end position="122"/>
    </location>
</feature>
<keyword evidence="1" id="KW-1133">Transmembrane helix</keyword>
<feature type="domain" description="EamA" evidence="2">
    <location>
        <begin position="14"/>
        <end position="145"/>
    </location>
</feature>
<dbReference type="PANTHER" id="PTHR22911:SF76">
    <property type="entry name" value="EAMA DOMAIN-CONTAINING PROTEIN"/>
    <property type="match status" value="1"/>
</dbReference>
<dbReference type="EMBL" id="NSKD01000003">
    <property type="protein sequence ID" value="PAU80498.1"/>
    <property type="molecule type" value="Genomic_DNA"/>
</dbReference>
<evidence type="ECO:0000313" key="3">
    <source>
        <dbReference type="EMBL" id="PAU80498.1"/>
    </source>
</evidence>
<comment type="caution">
    <text evidence="3">The sequence shown here is derived from an EMBL/GenBank/DDBJ whole genome shotgun (WGS) entry which is preliminary data.</text>
</comment>
<keyword evidence="1" id="KW-0812">Transmembrane</keyword>
<dbReference type="OrthoDB" id="7065924at2"/>
<feature type="transmembrane region" description="Helical" evidence="1">
    <location>
        <begin position="38"/>
        <end position="60"/>
    </location>
</feature>
<sequence>MQVVSSQRMPLPVGPLAGLFAVVLWASAPLLIDLATTIPPLRLTAITLLAGALAALPLSLGKNFNAEIPPGFEAVIYGVIPLLVLGAVGSYLVGLGMAPTAEGALITYTWPVMFVLISQWFTQGRLSGPVVGGAVIAFGGAALLLAPEALSGGLSGNLAGYAFALTAGCCWALYSWLCQNTPVTLTPFMPTIFMIAAMVAAVMGVVLEPEPVAFPYSGIAAGAALGLGPYGVAMVAWDVAIRNGPTGLVGSLAYGVPVLAAFFLVVAGFATPSWELPVAALLVVLGSVVARKGR</sequence>
<dbReference type="Pfam" id="PF00892">
    <property type="entry name" value="EamA"/>
    <property type="match status" value="1"/>
</dbReference>
<evidence type="ECO:0000313" key="4">
    <source>
        <dbReference type="Proteomes" id="UP000218896"/>
    </source>
</evidence>
<gene>
    <name evidence="3" type="ORF">CK501_08635</name>
</gene>
<name>A0A2A2F6C4_9GAMM</name>
<proteinExistence type="predicted"/>
<dbReference type="PANTHER" id="PTHR22911">
    <property type="entry name" value="ACYL-MALONYL CONDENSING ENZYME-RELATED"/>
    <property type="match status" value="1"/>
</dbReference>
<keyword evidence="4" id="KW-1185">Reference proteome</keyword>
<dbReference type="GO" id="GO:0016020">
    <property type="term" value="C:membrane"/>
    <property type="evidence" value="ECO:0007669"/>
    <property type="project" value="InterPro"/>
</dbReference>
<feature type="transmembrane region" description="Helical" evidence="1">
    <location>
        <begin position="12"/>
        <end position="32"/>
    </location>
</feature>
<evidence type="ECO:0000259" key="2">
    <source>
        <dbReference type="Pfam" id="PF00892"/>
    </source>
</evidence>